<reference evidence="3 4" key="1">
    <citation type="submission" date="2012-08" db="EMBL/GenBank/DDBJ databases">
        <title>The Genome Sequence of Barnesiella intestinihominis YIT 11860.</title>
        <authorList>
            <consortium name="The Broad Institute Genome Sequencing Platform"/>
            <person name="Earl A."/>
            <person name="Ward D."/>
            <person name="Feldgarden M."/>
            <person name="Gevers D."/>
            <person name="Morotomi M."/>
            <person name="Walker B."/>
            <person name="Young S.K."/>
            <person name="Zeng Q."/>
            <person name="Gargeya S."/>
            <person name="Fitzgerald M."/>
            <person name="Haas B."/>
            <person name="Abouelleil A."/>
            <person name="Alvarado L."/>
            <person name="Arachchi H.M."/>
            <person name="Berlin A.M."/>
            <person name="Chapman S.B."/>
            <person name="Goldberg J."/>
            <person name="Griggs A."/>
            <person name="Gujja S."/>
            <person name="Hansen M."/>
            <person name="Howarth C."/>
            <person name="Imamovic A."/>
            <person name="Larimer J."/>
            <person name="McCowen C."/>
            <person name="Montmayeur A."/>
            <person name="Murphy C."/>
            <person name="Neiman D."/>
            <person name="Pearson M."/>
            <person name="Priest M."/>
            <person name="Roberts A."/>
            <person name="Saif S."/>
            <person name="Shea T."/>
            <person name="Sisk P."/>
            <person name="Sykes S."/>
            <person name="Wortman J."/>
            <person name="Nusbaum C."/>
            <person name="Birren B."/>
        </authorList>
    </citation>
    <scope>NUCLEOTIDE SEQUENCE [LARGE SCALE GENOMIC DNA]</scope>
    <source>
        <strain evidence="3 4">YIT 11860</strain>
    </source>
</reference>
<sequence>MKRLISCVLALLYVMAGFASGTWILHGKEYRVDTLYHAYIGPGTTQTSIKLAGPVNLRVFYTTTDLKNENVDVRAIKHKDTLTGLGTVSNAAESHSTSNRSYFAGINADFFSSSMPCGITVVDGEVYCSDQASGWSLFGIDANKIPYSGGGDFYVKLTAPDYSTAELSAMNLERETNGLVLYSSRKGANTGTDGNGSEVVLIPDGEGNFLTPGATVRMRVQGNPNHAGSMPIPDNGYILSGSGTKESFVSNLSEGDEVEVRCAIRFNGFTGGKIQQALGGCPMLVSGGKVLDTENALDHLTSAQPRTAVGYNTEKNKLVMLVADGRSSISVGPISKVLADIMIYAGCSEAMNFDGGGSSTFYVKGEGVINQPSDGSERSVTDGLYLSTDAPQNDVTITTIRFMDYAKTLNQGDAYTPVIYGYNQYGVLVDRNVEGVTLSCGSSLGTITNDGTTLNASGSGTHMLTAGYGNLTTTLSVTVIGESGISSVDNSQVLMIYPNPVEQGTAVSVDLQEVSDALLSVCRSDGVLVSRIAVNAGEKSVSFDTSKWDRGMYILNIVQNKNVKSLKLIVK</sequence>
<organism evidence="3 4">
    <name type="scientific">Barnesiella intestinihominis YIT 11860</name>
    <dbReference type="NCBI Taxonomy" id="742726"/>
    <lineage>
        <taxon>Bacteria</taxon>
        <taxon>Pseudomonadati</taxon>
        <taxon>Bacteroidota</taxon>
        <taxon>Bacteroidia</taxon>
        <taxon>Bacteroidales</taxon>
        <taxon>Barnesiellaceae</taxon>
        <taxon>Barnesiella</taxon>
    </lineage>
</organism>
<dbReference type="PANTHER" id="PTHR40446:SF2">
    <property type="entry name" value="N-ACETYLGLUCOSAMINE-1-PHOSPHODIESTER ALPHA-N-ACETYLGLUCOSAMINIDASE"/>
    <property type="match status" value="1"/>
</dbReference>
<accession>K0X4B2</accession>
<dbReference type="Pfam" id="PF09992">
    <property type="entry name" value="NAGPA"/>
    <property type="match status" value="1"/>
</dbReference>
<dbReference type="Pfam" id="PF18962">
    <property type="entry name" value="Por_Secre_tail"/>
    <property type="match status" value="1"/>
</dbReference>
<dbReference type="GeneID" id="77847799"/>
<keyword evidence="4" id="KW-1185">Reference proteome</keyword>
<dbReference type="Proteomes" id="UP000006044">
    <property type="component" value="Unassembled WGS sequence"/>
</dbReference>
<dbReference type="PANTHER" id="PTHR40446">
    <property type="entry name" value="N-ACETYLGLUCOSAMINE-1-PHOSPHODIESTER ALPHA-N-ACETYLGLUCOSAMINIDASE"/>
    <property type="match status" value="1"/>
</dbReference>
<gene>
    <name evidence="3" type="ORF">HMPREF9448_00454</name>
</gene>
<dbReference type="EMBL" id="ADLE01000001">
    <property type="protein sequence ID" value="EJZ66277.1"/>
    <property type="molecule type" value="Genomic_DNA"/>
</dbReference>
<comment type="caution">
    <text evidence="3">The sequence shown here is derived from an EMBL/GenBank/DDBJ whole genome shotgun (WGS) entry which is preliminary data.</text>
</comment>
<dbReference type="STRING" id="742726.HMPREF9448_00454"/>
<evidence type="ECO:0000313" key="3">
    <source>
        <dbReference type="EMBL" id="EJZ66277.1"/>
    </source>
</evidence>
<proteinExistence type="predicted"/>
<dbReference type="HOGENOM" id="CLU_018475_0_0_10"/>
<evidence type="ECO:0000259" key="2">
    <source>
        <dbReference type="Pfam" id="PF18962"/>
    </source>
</evidence>
<dbReference type="NCBIfam" id="TIGR04183">
    <property type="entry name" value="Por_Secre_tail"/>
    <property type="match status" value="1"/>
</dbReference>
<name>K0X4B2_9BACT</name>
<dbReference type="AlphaFoldDB" id="K0X4B2"/>
<dbReference type="eggNOG" id="COG4632">
    <property type="taxonomic scope" value="Bacteria"/>
</dbReference>
<dbReference type="InterPro" id="IPR018711">
    <property type="entry name" value="NAGPA"/>
</dbReference>
<dbReference type="InterPro" id="IPR026444">
    <property type="entry name" value="Secre_tail"/>
</dbReference>
<evidence type="ECO:0000259" key="1">
    <source>
        <dbReference type="Pfam" id="PF09992"/>
    </source>
</evidence>
<feature type="domain" description="Phosphodiester glycosidase" evidence="1">
    <location>
        <begin position="230"/>
        <end position="386"/>
    </location>
</feature>
<dbReference type="RefSeq" id="WP_008860951.1">
    <property type="nucleotide sequence ID" value="NZ_CAXSYG010000002.1"/>
</dbReference>
<dbReference type="OrthoDB" id="9809781at2"/>
<evidence type="ECO:0000313" key="4">
    <source>
        <dbReference type="Proteomes" id="UP000006044"/>
    </source>
</evidence>
<protein>
    <submittedName>
        <fullName evidence="3">Por secretion system C-terminal sorting domain-containing protein</fullName>
    </submittedName>
</protein>
<feature type="domain" description="Secretion system C-terminal sorting" evidence="2">
    <location>
        <begin position="496"/>
        <end position="570"/>
    </location>
</feature>